<dbReference type="Proteomes" id="UP001597525">
    <property type="component" value="Unassembled WGS sequence"/>
</dbReference>
<keyword evidence="1" id="KW-0732">Signal</keyword>
<accession>A0ABW6BKJ7</accession>
<gene>
    <name evidence="3" type="ORF">ACFS7Y_17760</name>
</gene>
<proteinExistence type="predicted"/>
<dbReference type="PANTHER" id="PTHR33570">
    <property type="entry name" value="4-CARBOXYMUCONOLACTONE DECARBOXYLASE FAMILY PROTEIN"/>
    <property type="match status" value="1"/>
</dbReference>
<dbReference type="Pfam" id="PF02627">
    <property type="entry name" value="CMD"/>
    <property type="match status" value="2"/>
</dbReference>
<evidence type="ECO:0000313" key="4">
    <source>
        <dbReference type="Proteomes" id="UP001597525"/>
    </source>
</evidence>
<dbReference type="SUPFAM" id="SSF69118">
    <property type="entry name" value="AhpD-like"/>
    <property type="match status" value="1"/>
</dbReference>
<keyword evidence="4" id="KW-1185">Reference proteome</keyword>
<dbReference type="InterPro" id="IPR003779">
    <property type="entry name" value="CMD-like"/>
</dbReference>
<dbReference type="InterPro" id="IPR029032">
    <property type="entry name" value="AhpD-like"/>
</dbReference>
<evidence type="ECO:0000256" key="1">
    <source>
        <dbReference type="SAM" id="SignalP"/>
    </source>
</evidence>
<feature type="signal peptide" evidence="1">
    <location>
        <begin position="1"/>
        <end position="20"/>
    </location>
</feature>
<protein>
    <submittedName>
        <fullName evidence="3">Carboxymuconolactone decarboxylase family protein</fullName>
    </submittedName>
</protein>
<feature type="domain" description="Carboxymuconolactone decarboxylase-like" evidence="2">
    <location>
        <begin position="26"/>
        <end position="91"/>
    </location>
</feature>
<comment type="caution">
    <text evidence="3">The sequence shown here is derived from an EMBL/GenBank/DDBJ whole genome shotgun (WGS) entry which is preliminary data.</text>
</comment>
<dbReference type="InterPro" id="IPR052512">
    <property type="entry name" value="4CMD/NDH-1_regulator"/>
</dbReference>
<dbReference type="EMBL" id="JBHUPB010000012">
    <property type="protein sequence ID" value="MFD2969245.1"/>
    <property type="molecule type" value="Genomic_DNA"/>
</dbReference>
<dbReference type="PANTHER" id="PTHR33570:SF2">
    <property type="entry name" value="CARBOXYMUCONOLACTONE DECARBOXYLASE-LIKE DOMAIN-CONTAINING PROTEIN"/>
    <property type="match status" value="1"/>
</dbReference>
<feature type="domain" description="Carboxymuconolactone decarboxylase-like" evidence="2">
    <location>
        <begin position="158"/>
        <end position="217"/>
    </location>
</feature>
<organism evidence="3 4">
    <name type="scientific">Sphingobacterium bambusae</name>
    <dbReference type="NCBI Taxonomy" id="662858"/>
    <lineage>
        <taxon>Bacteria</taxon>
        <taxon>Pseudomonadati</taxon>
        <taxon>Bacteroidota</taxon>
        <taxon>Sphingobacteriia</taxon>
        <taxon>Sphingobacteriales</taxon>
        <taxon>Sphingobacteriaceae</taxon>
        <taxon>Sphingobacterium</taxon>
    </lineage>
</organism>
<name>A0ABW6BKJ7_9SPHI</name>
<evidence type="ECO:0000259" key="2">
    <source>
        <dbReference type="Pfam" id="PF02627"/>
    </source>
</evidence>
<sequence>MNNKKLSLLWIILFSTFTSALQAQHAANGHNLLSAKQKSLIAIAAVAAKGDLPKLAAALHSALDAGLSINEGKEALVHLYAYAGFPRSIRGLQTFMHVLDERKEKGIRDSVGATASPIDQKEDKYHRGKRVLEELTGAAENGRSVGYGAFAPAIDVFLKEHLFADIFERDVLSYAERELVTVSVLSSLGGLEPMLASHLKICFNVGLNAEQLQQFVEEIRNNIGEQEADAARQVLDVILAEQMPSQ</sequence>
<reference evidence="4" key="1">
    <citation type="journal article" date="2019" name="Int. J. Syst. Evol. Microbiol.">
        <title>The Global Catalogue of Microorganisms (GCM) 10K type strain sequencing project: providing services to taxonomists for standard genome sequencing and annotation.</title>
        <authorList>
            <consortium name="The Broad Institute Genomics Platform"/>
            <consortium name="The Broad Institute Genome Sequencing Center for Infectious Disease"/>
            <person name="Wu L."/>
            <person name="Ma J."/>
        </authorList>
    </citation>
    <scope>NUCLEOTIDE SEQUENCE [LARGE SCALE GENOMIC DNA]</scope>
    <source>
        <strain evidence="4">KCTC 22814</strain>
    </source>
</reference>
<evidence type="ECO:0000313" key="3">
    <source>
        <dbReference type="EMBL" id="MFD2969245.1"/>
    </source>
</evidence>
<dbReference type="Gene3D" id="1.20.1290.10">
    <property type="entry name" value="AhpD-like"/>
    <property type="match status" value="1"/>
</dbReference>
<feature type="chain" id="PRO_5046676752" evidence="1">
    <location>
        <begin position="21"/>
        <end position="246"/>
    </location>
</feature>
<dbReference type="RefSeq" id="WP_320186458.1">
    <property type="nucleotide sequence ID" value="NZ_CP138332.1"/>
</dbReference>